<dbReference type="KEGG" id="crq:GCK72_007007"/>
<gene>
    <name evidence="2" type="ORF">CRE_06527</name>
</gene>
<feature type="compositionally biased region" description="Basic and acidic residues" evidence="1">
    <location>
        <begin position="1"/>
        <end position="10"/>
    </location>
</feature>
<evidence type="ECO:0000313" key="3">
    <source>
        <dbReference type="Proteomes" id="UP000008281"/>
    </source>
</evidence>
<evidence type="ECO:0000313" key="2">
    <source>
        <dbReference type="EMBL" id="EFO88888.1"/>
    </source>
</evidence>
<feature type="region of interest" description="Disordered" evidence="1">
    <location>
        <begin position="1"/>
        <end position="21"/>
    </location>
</feature>
<name>E3M1F0_CAERE</name>
<reference evidence="2" key="1">
    <citation type="submission" date="2007-07" db="EMBL/GenBank/DDBJ databases">
        <title>PCAP assembly of the Caenorhabditis remanei genome.</title>
        <authorList>
            <consortium name="The Caenorhabditis remanei Sequencing Consortium"/>
            <person name="Wilson R.K."/>
        </authorList>
    </citation>
    <scope>NUCLEOTIDE SEQUENCE [LARGE SCALE GENOMIC DNA]</scope>
    <source>
        <strain evidence="2">PB4641</strain>
    </source>
</reference>
<accession>E3M1F0</accession>
<organism evidence="3">
    <name type="scientific">Caenorhabditis remanei</name>
    <name type="common">Caenorhabditis vulgaris</name>
    <dbReference type="NCBI Taxonomy" id="31234"/>
    <lineage>
        <taxon>Eukaryota</taxon>
        <taxon>Metazoa</taxon>
        <taxon>Ecdysozoa</taxon>
        <taxon>Nematoda</taxon>
        <taxon>Chromadorea</taxon>
        <taxon>Rhabditida</taxon>
        <taxon>Rhabditina</taxon>
        <taxon>Rhabditomorpha</taxon>
        <taxon>Rhabditoidea</taxon>
        <taxon>Rhabditidae</taxon>
        <taxon>Peloderinae</taxon>
        <taxon>Caenorhabditis</taxon>
    </lineage>
</organism>
<dbReference type="RefSeq" id="XP_003110099.2">
    <property type="nucleotide sequence ID" value="XM_003110051.2"/>
</dbReference>
<dbReference type="HOGENOM" id="CLU_748506_0_0_1"/>
<dbReference type="AlphaFoldDB" id="E3M1F0"/>
<proteinExistence type="predicted"/>
<feature type="region of interest" description="Disordered" evidence="1">
    <location>
        <begin position="344"/>
        <end position="370"/>
    </location>
</feature>
<keyword evidence="3" id="KW-1185">Reference proteome</keyword>
<dbReference type="EMBL" id="DS268421">
    <property type="protein sequence ID" value="EFO88888.1"/>
    <property type="molecule type" value="Genomic_DNA"/>
</dbReference>
<protein>
    <submittedName>
        <fullName evidence="2">Uncharacterized protein</fullName>
    </submittedName>
</protein>
<dbReference type="Proteomes" id="UP000008281">
    <property type="component" value="Unassembled WGS sequence"/>
</dbReference>
<feature type="region of interest" description="Disordered" evidence="1">
    <location>
        <begin position="54"/>
        <end position="81"/>
    </location>
</feature>
<feature type="compositionally biased region" description="Polar residues" evidence="1">
    <location>
        <begin position="12"/>
        <end position="21"/>
    </location>
</feature>
<dbReference type="GeneID" id="9803841"/>
<sequence length="370" mass="42657">MMMSASEDKTATGVNQVPNKLPNNQLNMSSGIFPSQEVLQNFWNQLVPTTNFARSYGQTNDSDDFGYQAPNTKMPNRGNAHEMENERLKKELEESQRKGEEKDRKIEELKNNIFCFSKHYDATAKLCMELQASAGQNGFEEFLKEMENVQHLKGKELFDLKKTVNSQKFTIKALEGRLRKREKTIGKMKEKIQYLDQDSTTLAPTTSSESIPKPKEPEAIPEEIQKMFTKENLEFCSKYLRRKVQVVSRIPYSKQLFDIFNANLPVGQRKVYGAVERYQCAKLRNILLEEQKKQIDKGWITVRHYNCPSISIGKRCAEFEMPEDPSPSYQATLDAHELIAKKRRQKNEEMNRQSSSASLDTTQLSIAPFQ</sequence>
<feature type="compositionally biased region" description="Polar residues" evidence="1">
    <location>
        <begin position="352"/>
        <end position="370"/>
    </location>
</feature>
<dbReference type="CTD" id="9803841"/>
<feature type="region of interest" description="Disordered" evidence="1">
    <location>
        <begin position="199"/>
        <end position="219"/>
    </location>
</feature>
<evidence type="ECO:0000256" key="1">
    <source>
        <dbReference type="SAM" id="MobiDB-lite"/>
    </source>
</evidence>